<comment type="similarity">
    <text evidence="2">Belongs to the TMEM45 family.</text>
</comment>
<feature type="transmembrane region" description="Helical" evidence="6">
    <location>
        <begin position="92"/>
        <end position="110"/>
    </location>
</feature>
<dbReference type="OMA" id="HWEDLMN"/>
<evidence type="ECO:0000256" key="5">
    <source>
        <dbReference type="ARBA" id="ARBA00023136"/>
    </source>
</evidence>
<protein>
    <recommendedName>
        <fullName evidence="9">Transmembrane protein 45B</fullName>
    </recommendedName>
</protein>
<dbReference type="InterPro" id="IPR006904">
    <property type="entry name" value="DUF716"/>
</dbReference>
<organism evidence="7 8">
    <name type="scientific">Strigamia maritima</name>
    <name type="common">European centipede</name>
    <name type="synonym">Geophilus maritimus</name>
    <dbReference type="NCBI Taxonomy" id="126957"/>
    <lineage>
        <taxon>Eukaryota</taxon>
        <taxon>Metazoa</taxon>
        <taxon>Ecdysozoa</taxon>
        <taxon>Arthropoda</taxon>
        <taxon>Myriapoda</taxon>
        <taxon>Chilopoda</taxon>
        <taxon>Pleurostigmophora</taxon>
        <taxon>Geophilomorpha</taxon>
        <taxon>Linotaeniidae</taxon>
        <taxon>Strigamia</taxon>
    </lineage>
</organism>
<evidence type="ECO:0000256" key="2">
    <source>
        <dbReference type="ARBA" id="ARBA00006948"/>
    </source>
</evidence>
<feature type="transmembrane region" description="Helical" evidence="6">
    <location>
        <begin position="220"/>
        <end position="244"/>
    </location>
</feature>
<sequence>MGSFGGHAIPGFFLCAIGFWWMINICIRYYSSRKEFKSALSFTSPSMCCKKWPLDILIVLSICTVALAGQIFVLKTRDIPEGLIRGEYYEHAVLFGIFILMSLVELLRFFKLSLPQNFEYLSALGAFSLFALVLVLHARGLTPMHSHLHMILAYTVTALCISLAIEMYNRKSFTAAVSRGYFTFLSGSWIIQIGLFLYPLKKESVWAGDLHSEIVLSTMIFSWHCAGIFAVLALFVVLLGICYGDPASALSQPKSTETLIESENKIMSGANGGIV</sequence>
<evidence type="ECO:0000256" key="4">
    <source>
        <dbReference type="ARBA" id="ARBA00022989"/>
    </source>
</evidence>
<dbReference type="InterPro" id="IPR042127">
    <property type="entry name" value="TMEM45"/>
</dbReference>
<keyword evidence="3 6" id="KW-0812">Transmembrane</keyword>
<evidence type="ECO:0000256" key="1">
    <source>
        <dbReference type="ARBA" id="ARBA00004141"/>
    </source>
</evidence>
<feature type="transmembrane region" description="Helical" evidence="6">
    <location>
        <begin position="6"/>
        <end position="31"/>
    </location>
</feature>
<dbReference type="PANTHER" id="PTHR16007">
    <property type="entry name" value="EPIDIDYMAL MEMBRANE PROTEIN E9-RELATED"/>
    <property type="match status" value="1"/>
</dbReference>
<dbReference type="GO" id="GO:0016020">
    <property type="term" value="C:membrane"/>
    <property type="evidence" value="ECO:0007669"/>
    <property type="project" value="UniProtKB-SubCell"/>
</dbReference>
<keyword evidence="8" id="KW-1185">Reference proteome</keyword>
<reference evidence="8" key="1">
    <citation type="submission" date="2011-05" db="EMBL/GenBank/DDBJ databases">
        <authorList>
            <person name="Richards S.R."/>
            <person name="Qu J."/>
            <person name="Jiang H."/>
            <person name="Jhangiani S.N."/>
            <person name="Agravi P."/>
            <person name="Goodspeed R."/>
            <person name="Gross S."/>
            <person name="Mandapat C."/>
            <person name="Jackson L."/>
            <person name="Mathew T."/>
            <person name="Pu L."/>
            <person name="Thornton R."/>
            <person name="Saada N."/>
            <person name="Wilczek-Boney K.B."/>
            <person name="Lee S."/>
            <person name="Kovar C."/>
            <person name="Wu Y."/>
            <person name="Scherer S.E."/>
            <person name="Worley K.C."/>
            <person name="Muzny D.M."/>
            <person name="Gibbs R."/>
        </authorList>
    </citation>
    <scope>NUCLEOTIDE SEQUENCE</scope>
    <source>
        <strain evidence="8">Brora</strain>
    </source>
</reference>
<dbReference type="Proteomes" id="UP000014500">
    <property type="component" value="Unassembled WGS sequence"/>
</dbReference>
<evidence type="ECO:0000313" key="7">
    <source>
        <dbReference type="EnsemblMetazoa" id="SMAR011001-PA"/>
    </source>
</evidence>
<name>T1JB67_STRMM</name>
<dbReference type="Pfam" id="PF04819">
    <property type="entry name" value="DUF716"/>
    <property type="match status" value="1"/>
</dbReference>
<dbReference type="PhylomeDB" id="T1JB67"/>
<evidence type="ECO:0000256" key="6">
    <source>
        <dbReference type="SAM" id="Phobius"/>
    </source>
</evidence>
<feature type="transmembrane region" description="Helical" evidence="6">
    <location>
        <begin position="117"/>
        <end position="136"/>
    </location>
</feature>
<proteinExistence type="inferred from homology"/>
<keyword evidence="4 6" id="KW-1133">Transmembrane helix</keyword>
<dbReference type="AlphaFoldDB" id="T1JB67"/>
<dbReference type="PANTHER" id="PTHR16007:SF15">
    <property type="entry name" value="TRANSMEMBRANE PROTEIN 45B"/>
    <property type="match status" value="1"/>
</dbReference>
<reference evidence="7" key="2">
    <citation type="submission" date="2015-02" db="UniProtKB">
        <authorList>
            <consortium name="EnsemblMetazoa"/>
        </authorList>
    </citation>
    <scope>IDENTIFICATION</scope>
</reference>
<dbReference type="eggNOG" id="ENOG502QU0J">
    <property type="taxonomic scope" value="Eukaryota"/>
</dbReference>
<evidence type="ECO:0000256" key="3">
    <source>
        <dbReference type="ARBA" id="ARBA00022692"/>
    </source>
</evidence>
<feature type="transmembrane region" description="Helical" evidence="6">
    <location>
        <begin position="52"/>
        <end position="72"/>
    </location>
</feature>
<evidence type="ECO:0000313" key="8">
    <source>
        <dbReference type="Proteomes" id="UP000014500"/>
    </source>
</evidence>
<dbReference type="HOGENOM" id="CLU_059568_0_0_1"/>
<feature type="transmembrane region" description="Helical" evidence="6">
    <location>
        <begin position="180"/>
        <end position="200"/>
    </location>
</feature>
<evidence type="ECO:0008006" key="9">
    <source>
        <dbReference type="Google" id="ProtNLM"/>
    </source>
</evidence>
<comment type="subcellular location">
    <subcellularLocation>
        <location evidence="1">Membrane</location>
        <topology evidence="1">Multi-pass membrane protein</topology>
    </subcellularLocation>
</comment>
<feature type="transmembrane region" description="Helical" evidence="6">
    <location>
        <begin position="148"/>
        <end position="168"/>
    </location>
</feature>
<dbReference type="EMBL" id="JH432010">
    <property type="status" value="NOT_ANNOTATED_CDS"/>
    <property type="molecule type" value="Genomic_DNA"/>
</dbReference>
<keyword evidence="5 6" id="KW-0472">Membrane</keyword>
<dbReference type="EnsemblMetazoa" id="SMAR011001-RA">
    <property type="protein sequence ID" value="SMAR011001-PA"/>
    <property type="gene ID" value="SMAR011001"/>
</dbReference>
<accession>T1JB67</accession>